<dbReference type="RefSeq" id="WP_394845668.1">
    <property type="nucleotide sequence ID" value="NZ_CP089982.1"/>
</dbReference>
<accession>A0ABZ2KAF5</accession>
<dbReference type="InterPro" id="IPR036291">
    <property type="entry name" value="NAD(P)-bd_dom_sf"/>
</dbReference>
<protein>
    <submittedName>
        <fullName evidence="3">NAD(P)-dependent oxidoreductase</fullName>
    </submittedName>
</protein>
<dbReference type="Proteomes" id="UP001379533">
    <property type="component" value="Chromosome"/>
</dbReference>
<dbReference type="PANTHER" id="PTHR43000">
    <property type="entry name" value="DTDP-D-GLUCOSE 4,6-DEHYDRATASE-RELATED"/>
    <property type="match status" value="1"/>
</dbReference>
<feature type="domain" description="NAD-dependent epimerase/dehydratase" evidence="2">
    <location>
        <begin position="3"/>
        <end position="223"/>
    </location>
</feature>
<organism evidence="3 4">
    <name type="scientific">Pendulispora brunnea</name>
    <dbReference type="NCBI Taxonomy" id="2905690"/>
    <lineage>
        <taxon>Bacteria</taxon>
        <taxon>Pseudomonadati</taxon>
        <taxon>Myxococcota</taxon>
        <taxon>Myxococcia</taxon>
        <taxon>Myxococcales</taxon>
        <taxon>Sorangiineae</taxon>
        <taxon>Pendulisporaceae</taxon>
        <taxon>Pendulispora</taxon>
    </lineage>
</organism>
<sequence length="327" mass="35885">MKVLITGASGFLGSHVAEQLSLAGHQVRALVRKSSNRKFLESLPNVELAYGAVEEADKVEAAVEGVDAIVHAAGIVKARDRDEFQRINLGGTVNVISAAKKHAKNIRRLVYISSLEACGPSETDTPVRVDQENPVTAYGRSKLAAEKAILAIKDEIPVVTLRPTGIYGPRDIEIYEVFKAVQRRVLPVTGDGSSKVTFTYATDCAKAVIRAILAEIPSGRTYFITDGKVYVQREAMEEVERAIGKRALVRKGLPLGIISAVAFGVETYGKVANKAVMLTREKANMLRMPYWVCTTDDAIADLGWKPEVDWVQGTRLTVKWYRENGWL</sequence>
<dbReference type="InterPro" id="IPR001509">
    <property type="entry name" value="Epimerase_deHydtase"/>
</dbReference>
<evidence type="ECO:0000313" key="3">
    <source>
        <dbReference type="EMBL" id="WXA95059.1"/>
    </source>
</evidence>
<evidence type="ECO:0000313" key="4">
    <source>
        <dbReference type="Proteomes" id="UP001379533"/>
    </source>
</evidence>
<keyword evidence="4" id="KW-1185">Reference proteome</keyword>
<dbReference type="EMBL" id="CP089982">
    <property type="protein sequence ID" value="WXA95059.1"/>
    <property type="molecule type" value="Genomic_DNA"/>
</dbReference>
<comment type="similarity">
    <text evidence="1">Belongs to the NAD(P)-dependent epimerase/dehydratase family.</text>
</comment>
<reference evidence="3 4" key="1">
    <citation type="submission" date="2021-12" db="EMBL/GenBank/DDBJ databases">
        <title>Discovery of the Pendulisporaceae a myxobacterial family with distinct sporulation behavior and unique specialized metabolism.</title>
        <authorList>
            <person name="Garcia R."/>
            <person name="Popoff A."/>
            <person name="Bader C.D."/>
            <person name="Loehr J."/>
            <person name="Walesch S."/>
            <person name="Walt C."/>
            <person name="Boldt J."/>
            <person name="Bunk B."/>
            <person name="Haeckl F.J.F.P.J."/>
            <person name="Gunesch A.P."/>
            <person name="Birkelbach J."/>
            <person name="Nuebel U."/>
            <person name="Pietschmann T."/>
            <person name="Bach T."/>
            <person name="Mueller R."/>
        </authorList>
    </citation>
    <scope>NUCLEOTIDE SEQUENCE [LARGE SCALE GENOMIC DNA]</scope>
    <source>
        <strain evidence="3 4">MSr12523</strain>
    </source>
</reference>
<evidence type="ECO:0000259" key="2">
    <source>
        <dbReference type="Pfam" id="PF01370"/>
    </source>
</evidence>
<dbReference type="Pfam" id="PF01370">
    <property type="entry name" value="Epimerase"/>
    <property type="match status" value="1"/>
</dbReference>
<evidence type="ECO:0000256" key="1">
    <source>
        <dbReference type="ARBA" id="ARBA00007637"/>
    </source>
</evidence>
<dbReference type="SUPFAM" id="SSF51735">
    <property type="entry name" value="NAD(P)-binding Rossmann-fold domains"/>
    <property type="match status" value="1"/>
</dbReference>
<proteinExistence type="inferred from homology"/>
<gene>
    <name evidence="3" type="ORF">LZC95_52640</name>
</gene>
<name>A0ABZ2KAF5_9BACT</name>
<dbReference type="Gene3D" id="3.40.50.720">
    <property type="entry name" value="NAD(P)-binding Rossmann-like Domain"/>
    <property type="match status" value="1"/>
</dbReference>